<dbReference type="RefSeq" id="WP_120626593.1">
    <property type="nucleotide sequence ID" value="NZ_RAWG01000109.1"/>
</dbReference>
<feature type="transmembrane region" description="Helical" evidence="8">
    <location>
        <begin position="214"/>
        <end position="235"/>
    </location>
</feature>
<evidence type="ECO:0000313" key="11">
    <source>
        <dbReference type="Proteomes" id="UP000273405"/>
    </source>
</evidence>
<dbReference type="GO" id="GO:0009279">
    <property type="term" value="C:cell outer membrane"/>
    <property type="evidence" value="ECO:0007669"/>
    <property type="project" value="UniProtKB-SubCell"/>
</dbReference>
<evidence type="ECO:0000256" key="6">
    <source>
        <dbReference type="ARBA" id="ARBA00023237"/>
    </source>
</evidence>
<feature type="domain" description="Flagellar M-ring N-terminal" evidence="9">
    <location>
        <begin position="41"/>
        <end position="190"/>
    </location>
</feature>
<keyword evidence="8" id="KW-0812">Transmembrane</keyword>
<keyword evidence="4 8" id="KW-0472">Membrane</keyword>
<gene>
    <name evidence="10" type="ORF">D7X12_18495</name>
</gene>
<keyword evidence="6" id="KW-0998">Cell outer membrane</keyword>
<dbReference type="PANTHER" id="PTHR30046">
    <property type="entry name" value="FLAGELLAR M-RING PROTEIN"/>
    <property type="match status" value="1"/>
</dbReference>
<evidence type="ECO:0000256" key="1">
    <source>
        <dbReference type="ARBA" id="ARBA00004459"/>
    </source>
</evidence>
<dbReference type="OrthoDB" id="5381759at2"/>
<dbReference type="AlphaFoldDB" id="A0A3A8NAK4"/>
<evidence type="ECO:0000256" key="4">
    <source>
        <dbReference type="ARBA" id="ARBA00023136"/>
    </source>
</evidence>
<keyword evidence="7" id="KW-0449">Lipoprotein</keyword>
<dbReference type="PROSITE" id="PS51257">
    <property type="entry name" value="PROKAR_LIPOPROTEIN"/>
    <property type="match status" value="1"/>
</dbReference>
<reference evidence="11" key="1">
    <citation type="submission" date="2018-09" db="EMBL/GenBank/DDBJ databases">
        <authorList>
            <person name="Livingstone P.G."/>
            <person name="Whitworth D.E."/>
        </authorList>
    </citation>
    <scope>NUCLEOTIDE SEQUENCE [LARGE SCALE GENOMIC DNA]</scope>
    <source>
        <strain evidence="11">CA040B</strain>
    </source>
</reference>
<keyword evidence="10" id="KW-0969">Cilium</keyword>
<dbReference type="InterPro" id="IPR043427">
    <property type="entry name" value="YscJ/FliF"/>
</dbReference>
<organism evidence="10 11">
    <name type="scientific">Corallococcus sicarius</name>
    <dbReference type="NCBI Taxonomy" id="2316726"/>
    <lineage>
        <taxon>Bacteria</taxon>
        <taxon>Pseudomonadati</taxon>
        <taxon>Myxococcota</taxon>
        <taxon>Myxococcia</taxon>
        <taxon>Myxococcales</taxon>
        <taxon>Cystobacterineae</taxon>
        <taxon>Myxococcaceae</taxon>
        <taxon>Corallococcus</taxon>
    </lineage>
</organism>
<dbReference type="PRINTS" id="PR01338">
    <property type="entry name" value="TYPE3OMKPROT"/>
</dbReference>
<comment type="subcellular location">
    <subcellularLocation>
        <location evidence="1">Cell outer membrane</location>
        <topology evidence="1">Lipid-anchor</topology>
    </subcellularLocation>
</comment>
<comment type="caution">
    <text evidence="10">The sequence shown here is derived from an EMBL/GenBank/DDBJ whole genome shotgun (WGS) entry which is preliminary data.</text>
</comment>
<evidence type="ECO:0000256" key="7">
    <source>
        <dbReference type="ARBA" id="ARBA00023288"/>
    </source>
</evidence>
<dbReference type="Proteomes" id="UP000273405">
    <property type="component" value="Unassembled WGS sequence"/>
</dbReference>
<evidence type="ECO:0000256" key="3">
    <source>
        <dbReference type="ARBA" id="ARBA00022729"/>
    </source>
</evidence>
<name>A0A3A8NAK4_9BACT</name>
<evidence type="ECO:0000256" key="2">
    <source>
        <dbReference type="ARBA" id="ARBA00009509"/>
    </source>
</evidence>
<dbReference type="PANTHER" id="PTHR30046:SF2">
    <property type="entry name" value="YOP PROTEINS TRANSLOCATION LIPOPROTEIN J"/>
    <property type="match status" value="1"/>
</dbReference>
<keyword evidence="10" id="KW-0282">Flagellum</keyword>
<proteinExistence type="inferred from homology"/>
<protein>
    <submittedName>
        <fullName evidence="10">Flagellar M-ring protein FliF</fullName>
    </submittedName>
</protein>
<dbReference type="GO" id="GO:0009306">
    <property type="term" value="P:protein secretion"/>
    <property type="evidence" value="ECO:0007669"/>
    <property type="project" value="InterPro"/>
</dbReference>
<dbReference type="Gene3D" id="3.30.300.30">
    <property type="match status" value="1"/>
</dbReference>
<evidence type="ECO:0000256" key="5">
    <source>
        <dbReference type="ARBA" id="ARBA00023139"/>
    </source>
</evidence>
<keyword evidence="5" id="KW-0564">Palmitate</keyword>
<evidence type="ECO:0000259" key="9">
    <source>
        <dbReference type="Pfam" id="PF01514"/>
    </source>
</evidence>
<dbReference type="InterPro" id="IPR045851">
    <property type="entry name" value="AMP-bd_C_sf"/>
</dbReference>
<dbReference type="InterPro" id="IPR006182">
    <property type="entry name" value="FliF_N_dom"/>
</dbReference>
<dbReference type="Pfam" id="PF01514">
    <property type="entry name" value="YscJ_FliF"/>
    <property type="match status" value="1"/>
</dbReference>
<keyword evidence="11" id="KW-1185">Reference proteome</keyword>
<evidence type="ECO:0000256" key="8">
    <source>
        <dbReference type="SAM" id="Phobius"/>
    </source>
</evidence>
<dbReference type="Gene3D" id="3.30.70.1530">
    <property type="entry name" value="Hypothetical protein rpa1041"/>
    <property type="match status" value="1"/>
</dbReference>
<keyword evidence="3" id="KW-0732">Signal</keyword>
<keyword evidence="10" id="KW-0966">Cell projection</keyword>
<dbReference type="InterPro" id="IPR003282">
    <property type="entry name" value="T3SS_SctJ"/>
</dbReference>
<evidence type="ECO:0000313" key="10">
    <source>
        <dbReference type="EMBL" id="RKH41336.1"/>
    </source>
</evidence>
<comment type="similarity">
    <text evidence="2">Belongs to the YscJ lipoprotein family.</text>
</comment>
<dbReference type="EMBL" id="RAWG01000109">
    <property type="protein sequence ID" value="RKH41336.1"/>
    <property type="molecule type" value="Genomic_DNA"/>
</dbReference>
<sequence>MRSAPFRCLFFLLLLGASACRERIQHGLDERQANELQTVLVERGLDARKVPESGKKPTWAIEVTDAQSSDAVRILAELGLPRLAAESGCDVFGGSGLVRSPLEEQLCRIRVMERELEKTLQTVDGVLLARVHLVVPTPPRPGQTPTPSKASAMLRTAPGSAARVRKSTDTLRELIAGGVEGLAPEAVSLLVDEVTTRVEAPSPPGAPVPLRLRLLLALLGVLVTGLSGALVWVTLRWRHYRALAEKPPVVAAPAALTPARPVVTPGSARKLA</sequence>
<accession>A0A3A8NAK4</accession>
<keyword evidence="8" id="KW-1133">Transmembrane helix</keyword>